<dbReference type="AlphaFoldDB" id="A0A7T8K227"/>
<dbReference type="Proteomes" id="UP000595437">
    <property type="component" value="Chromosome 11"/>
</dbReference>
<dbReference type="EMBL" id="CP045900">
    <property type="protein sequence ID" value="QQP41980.1"/>
    <property type="molecule type" value="Genomic_DNA"/>
</dbReference>
<keyword evidence="2" id="KW-1185">Reference proteome</keyword>
<evidence type="ECO:0000313" key="1">
    <source>
        <dbReference type="EMBL" id="QQP41980.1"/>
    </source>
</evidence>
<reference evidence="2" key="1">
    <citation type="submission" date="2021-01" db="EMBL/GenBank/DDBJ databases">
        <title>Caligus Genome Assembly.</title>
        <authorList>
            <person name="Gallardo-Escarate C."/>
        </authorList>
    </citation>
    <scope>NUCLEOTIDE SEQUENCE [LARGE SCALE GENOMIC DNA]</scope>
</reference>
<accession>A0A7T8K227</accession>
<proteinExistence type="predicted"/>
<evidence type="ECO:0000313" key="2">
    <source>
        <dbReference type="Proteomes" id="UP000595437"/>
    </source>
</evidence>
<sequence length="73" mass="8189">MRRSAVVILLQITSKGIFRLSFLASLLGRSLILKLFLHSSSLDHPPQVCPSPSDRSIKKPVNEKNCELTIEEE</sequence>
<gene>
    <name evidence="1" type="ORF">FKW44_016507</name>
</gene>
<name>A0A7T8K227_CALRO</name>
<organism evidence="1 2">
    <name type="scientific">Caligus rogercresseyi</name>
    <name type="common">Sea louse</name>
    <dbReference type="NCBI Taxonomy" id="217165"/>
    <lineage>
        <taxon>Eukaryota</taxon>
        <taxon>Metazoa</taxon>
        <taxon>Ecdysozoa</taxon>
        <taxon>Arthropoda</taxon>
        <taxon>Crustacea</taxon>
        <taxon>Multicrustacea</taxon>
        <taxon>Hexanauplia</taxon>
        <taxon>Copepoda</taxon>
        <taxon>Siphonostomatoida</taxon>
        <taxon>Caligidae</taxon>
        <taxon>Caligus</taxon>
    </lineage>
</organism>
<protein>
    <submittedName>
        <fullName evidence="1">Uncharacterized protein</fullName>
    </submittedName>
</protein>